<keyword evidence="3" id="KW-0963">Cytoplasm</keyword>
<reference evidence="11" key="1">
    <citation type="journal article" date="2023" name="Plant J.">
        <title>The genome of the king protea, Protea cynaroides.</title>
        <authorList>
            <person name="Chang J."/>
            <person name="Duong T.A."/>
            <person name="Schoeman C."/>
            <person name="Ma X."/>
            <person name="Roodt D."/>
            <person name="Barker N."/>
            <person name="Li Z."/>
            <person name="Van de Peer Y."/>
            <person name="Mizrachi E."/>
        </authorList>
    </citation>
    <scope>NUCLEOTIDE SEQUENCE</scope>
    <source>
        <tissue evidence="11">Young leaves</tissue>
    </source>
</reference>
<sequence length="553" mass="63265">MSGSRLCSILDELGYEGHGVLDPDSCEWPFQYEEAHPLLGWICSSIRPTNVLSATEVFQYEQFLREGKLLEDQETVFGAEEGLKDIREATLTYKTEALDLQKQLKNLQCQYNLLTGHASSLIQGRRSQVTATSTVNGELVVSDDGLSTRNLEINAVLGMISSTAQELSYYHSGDENDICLANSDFSSFLLQDSAFAKELNHWFVKQFETGPFQLVANNGKAKSSWLTFEEFSVSGVQNSENSDYQYGAELRRLLTVFGTSERHWVEAQVENAKQQAILAEIKSQIVMDEAHIHVNLHSLRRKDSDLTREFSKLYQKVKFSSETIPHICWELARLQDAYILQGDYELKVIWKETYISWQKVFIQHLINQLSRHQFLKIAYQLEQKTMLSASNSRIIHCQLLIQSASEEHEQGAVRDQDTFCILQQISSLQSDLMTLQSEFENSLPEKRNKCIMELCTLIQSLQQLLFASATTAQPILAPWPVMTELVEMGNVNTQLSAAIEELTREHREKAEIVKHHPHEVGLERQVFVDFFCNPEHLKNQVRELRSQFKAMQV</sequence>
<keyword evidence="7" id="KW-0175">Coiled coil</keyword>
<keyword evidence="5" id="KW-0493">Microtubule</keyword>
<organism evidence="11 12">
    <name type="scientific">Protea cynaroides</name>
    <dbReference type="NCBI Taxonomy" id="273540"/>
    <lineage>
        <taxon>Eukaryota</taxon>
        <taxon>Viridiplantae</taxon>
        <taxon>Streptophyta</taxon>
        <taxon>Embryophyta</taxon>
        <taxon>Tracheophyta</taxon>
        <taxon>Spermatophyta</taxon>
        <taxon>Magnoliopsida</taxon>
        <taxon>Proteales</taxon>
        <taxon>Proteaceae</taxon>
        <taxon>Protea</taxon>
    </lineage>
</organism>
<evidence type="ECO:0000313" key="12">
    <source>
        <dbReference type="Proteomes" id="UP001141806"/>
    </source>
</evidence>
<dbReference type="GO" id="GO:0051301">
    <property type="term" value="P:cell division"/>
    <property type="evidence" value="ECO:0007669"/>
    <property type="project" value="UniProtKB-KW"/>
</dbReference>
<dbReference type="Pfam" id="PF14932">
    <property type="entry name" value="HAUS-augmin3"/>
    <property type="match status" value="1"/>
</dbReference>
<comment type="similarity">
    <text evidence="2">Belongs to the HAUS3 family.</text>
</comment>
<evidence type="ECO:0000259" key="10">
    <source>
        <dbReference type="Pfam" id="PF14932"/>
    </source>
</evidence>
<dbReference type="GO" id="GO:0005815">
    <property type="term" value="C:microtubule organizing center"/>
    <property type="evidence" value="ECO:0007669"/>
    <property type="project" value="TreeGrafter"/>
</dbReference>
<keyword evidence="12" id="KW-1185">Reference proteome</keyword>
<evidence type="ECO:0000256" key="3">
    <source>
        <dbReference type="ARBA" id="ARBA00022490"/>
    </source>
</evidence>
<proteinExistence type="inferred from homology"/>
<name>A0A9Q0K518_9MAGN</name>
<dbReference type="OrthoDB" id="2159690at2759"/>
<keyword evidence="9" id="KW-0131">Cell cycle</keyword>
<dbReference type="Proteomes" id="UP001141806">
    <property type="component" value="Unassembled WGS sequence"/>
</dbReference>
<dbReference type="InterPro" id="IPR032733">
    <property type="entry name" value="HAUS3_N"/>
</dbReference>
<comment type="subcellular location">
    <subcellularLocation>
        <location evidence="1">Cytoplasm</location>
        <location evidence="1">Cytoskeleton</location>
        <location evidence="1">Spindle</location>
    </subcellularLocation>
</comment>
<comment type="caution">
    <text evidence="11">The sequence shown here is derived from an EMBL/GenBank/DDBJ whole genome shotgun (WGS) entry which is preliminary data.</text>
</comment>
<dbReference type="GO" id="GO:0070652">
    <property type="term" value="C:HAUS complex"/>
    <property type="evidence" value="ECO:0007669"/>
    <property type="project" value="InterPro"/>
</dbReference>
<evidence type="ECO:0000256" key="7">
    <source>
        <dbReference type="ARBA" id="ARBA00023054"/>
    </source>
</evidence>
<dbReference type="PANTHER" id="PTHR19378">
    <property type="entry name" value="GOLGIN- RELATED"/>
    <property type="match status" value="1"/>
</dbReference>
<keyword evidence="4" id="KW-0132">Cell division</keyword>
<evidence type="ECO:0000256" key="6">
    <source>
        <dbReference type="ARBA" id="ARBA00022776"/>
    </source>
</evidence>
<evidence type="ECO:0000256" key="5">
    <source>
        <dbReference type="ARBA" id="ARBA00022701"/>
    </source>
</evidence>
<dbReference type="EMBL" id="JAMYWD010000009">
    <property type="protein sequence ID" value="KAJ4961713.1"/>
    <property type="molecule type" value="Genomic_DNA"/>
</dbReference>
<evidence type="ECO:0000256" key="9">
    <source>
        <dbReference type="ARBA" id="ARBA00023306"/>
    </source>
</evidence>
<protein>
    <recommendedName>
        <fullName evidence="10">HAUS augmin-like complex subunit 3 N-terminal domain-containing protein</fullName>
    </recommendedName>
</protein>
<evidence type="ECO:0000256" key="8">
    <source>
        <dbReference type="ARBA" id="ARBA00023212"/>
    </source>
</evidence>
<dbReference type="GO" id="GO:0051225">
    <property type="term" value="P:spindle assembly"/>
    <property type="evidence" value="ECO:0007669"/>
    <property type="project" value="InterPro"/>
</dbReference>
<dbReference type="PANTHER" id="PTHR19378:SF0">
    <property type="entry name" value="HAUS AUGMIN-LIKE COMPLEX SUBUNIT 3"/>
    <property type="match status" value="1"/>
</dbReference>
<dbReference type="InterPro" id="IPR026206">
    <property type="entry name" value="HAUS3"/>
</dbReference>
<dbReference type="GO" id="GO:0005874">
    <property type="term" value="C:microtubule"/>
    <property type="evidence" value="ECO:0007669"/>
    <property type="project" value="UniProtKB-KW"/>
</dbReference>
<evidence type="ECO:0000256" key="1">
    <source>
        <dbReference type="ARBA" id="ARBA00004186"/>
    </source>
</evidence>
<accession>A0A9Q0K518</accession>
<gene>
    <name evidence="11" type="ORF">NE237_021623</name>
</gene>
<dbReference type="GO" id="GO:0031023">
    <property type="term" value="P:microtubule organizing center organization"/>
    <property type="evidence" value="ECO:0007669"/>
    <property type="project" value="TreeGrafter"/>
</dbReference>
<dbReference type="AlphaFoldDB" id="A0A9Q0K518"/>
<evidence type="ECO:0000313" key="11">
    <source>
        <dbReference type="EMBL" id="KAJ4961713.1"/>
    </source>
</evidence>
<evidence type="ECO:0000256" key="4">
    <source>
        <dbReference type="ARBA" id="ARBA00022618"/>
    </source>
</evidence>
<keyword evidence="8" id="KW-0206">Cytoskeleton</keyword>
<feature type="domain" description="HAUS augmin-like complex subunit 3 N-terminal" evidence="10">
    <location>
        <begin position="28"/>
        <end position="270"/>
    </location>
</feature>
<keyword evidence="6" id="KW-0498">Mitosis</keyword>
<evidence type="ECO:0000256" key="2">
    <source>
        <dbReference type="ARBA" id="ARBA00009645"/>
    </source>
</evidence>
<dbReference type="GO" id="GO:0072686">
    <property type="term" value="C:mitotic spindle"/>
    <property type="evidence" value="ECO:0007669"/>
    <property type="project" value="TreeGrafter"/>
</dbReference>